<proteinExistence type="predicted"/>
<accession>A0ACA6AVH2</accession>
<evidence type="ECO:0000313" key="2">
    <source>
        <dbReference type="Proteomes" id="UP000000435"/>
    </source>
</evidence>
<dbReference type="Proteomes" id="UP000000435">
    <property type="component" value="Chromosome"/>
</dbReference>
<keyword evidence="2" id="KW-1185">Reference proteome</keyword>
<protein>
    <submittedName>
        <fullName evidence="1">Uncharacterized protein</fullName>
    </submittedName>
</protein>
<gene>
    <name evidence="1" type="ordered locus">Ecaj_0211</name>
</gene>
<reference evidence="2" key="1">
    <citation type="journal article" date="2006" name="J. Bacteriol.">
        <title>The genome of the obligately intracellular bacterium Ehrlichia canis reveals themes of complex membrane structure and immune evasion strategies.</title>
        <authorList>
            <person name="Mavromatis K."/>
            <person name="Doyle C.K."/>
            <person name="Lykidis A."/>
            <person name="Ivanova N."/>
            <person name="Francino M.P."/>
            <person name="Chain P."/>
            <person name="Shin M."/>
            <person name="Malfatti S."/>
            <person name="Larimer F."/>
            <person name="Copeland A."/>
            <person name="Detter J.C."/>
            <person name="Land M."/>
            <person name="Richardson P.M."/>
            <person name="Yu X.J."/>
            <person name="Walker D.H."/>
            <person name="McBride J.W."/>
            <person name="Kyrpides N.C."/>
        </authorList>
    </citation>
    <scope>NUCLEOTIDE SEQUENCE [LARGE SCALE GENOMIC DNA]</scope>
    <source>
        <strain evidence="2">Jake</strain>
    </source>
</reference>
<organism evidence="1 2">
    <name type="scientific">Ehrlichia canis (strain Jake)</name>
    <dbReference type="NCBI Taxonomy" id="269484"/>
    <lineage>
        <taxon>Bacteria</taxon>
        <taxon>Pseudomonadati</taxon>
        <taxon>Pseudomonadota</taxon>
        <taxon>Alphaproteobacteria</taxon>
        <taxon>Rickettsiales</taxon>
        <taxon>Anaplasmataceae</taxon>
        <taxon>Ehrlichia</taxon>
    </lineage>
</organism>
<name>A0ACA6AVH2_EHRCJ</name>
<dbReference type="EMBL" id="CP000107">
    <property type="protein sequence ID" value="AAZ68260.1"/>
    <property type="molecule type" value="Genomic_DNA"/>
</dbReference>
<evidence type="ECO:0000313" key="1">
    <source>
        <dbReference type="EMBL" id="AAZ68260.1"/>
    </source>
</evidence>
<sequence length="94" mass="11232">MHPLVYLLDTLLSIYNFSLVLWIILSWLIFLNIVNRYNEIVSNVFLLLSKLMSPALNFVRKIFPFTVSYNFDLSPLILLIFINFVRYALRYYFG</sequence>